<accession>A0ABU3LIU5</accession>
<dbReference type="Pfam" id="PF08443">
    <property type="entry name" value="RimK"/>
    <property type="match status" value="1"/>
</dbReference>
<name>A0ABU3LIU5_9FLAO</name>
<comment type="caution">
    <text evidence="2">The sequence shown here is derived from an EMBL/GenBank/DDBJ whole genome shotgun (WGS) entry which is preliminary data.</text>
</comment>
<sequence length="349" mass="40635">MAKNRLHKILHWEHWPLLMFYIPNIPYALFHGIKEWNLVFYTAVNPGIKNSGIGSESKYETLQMLPQKFIPKSVLHKAGTETTETFTNLKNQHIQFPVIAKPDVGFRGLLVKKIDTQDALSSYLDSYDIDIIIQEFLTHDNECGIFYYRHPNEEKGTVTSITLKEFCHVIGDGTSSIETLILSDERAKLYLHLIKENQTVNLEKVPKKGEIVKLSSIGNHSKGTRFINGNHLITPELHYSFDQLNHQVEGWYYGRVDVKYDSLEKLYQGEFKILELNGILAEPTHIYDVSKTTYFGALKIIRKHWKQLYRIAVYNHKTQKVPYRKMFPFIREMLALKAYSNRVKKMAKI</sequence>
<reference evidence="2 3" key="1">
    <citation type="submission" date="2023-09" db="EMBL/GenBank/DDBJ databases">
        <title>Novel taxa isolated from Blanes Bay.</title>
        <authorList>
            <person name="Rey-Velasco X."/>
            <person name="Lucena T."/>
        </authorList>
    </citation>
    <scope>NUCLEOTIDE SEQUENCE [LARGE SCALE GENOMIC DNA]</scope>
    <source>
        <strain evidence="2 3">S356</strain>
    </source>
</reference>
<protein>
    <recommendedName>
        <fullName evidence="1">ATP-grasp fold RimK-type domain-containing protein</fullName>
    </recommendedName>
</protein>
<feature type="domain" description="ATP-grasp fold RimK-type" evidence="1">
    <location>
        <begin position="57"/>
        <end position="161"/>
    </location>
</feature>
<gene>
    <name evidence="2" type="ORF">RQM59_11410</name>
</gene>
<dbReference type="InterPro" id="IPR013815">
    <property type="entry name" value="ATP_grasp_subdomain_1"/>
</dbReference>
<dbReference type="RefSeq" id="WP_349242243.1">
    <property type="nucleotide sequence ID" value="NZ_JAVTTO010000004.1"/>
</dbReference>
<evidence type="ECO:0000259" key="1">
    <source>
        <dbReference type="Pfam" id="PF08443"/>
    </source>
</evidence>
<dbReference type="SUPFAM" id="SSF56059">
    <property type="entry name" value="Glutathione synthetase ATP-binding domain-like"/>
    <property type="match status" value="1"/>
</dbReference>
<dbReference type="EMBL" id="JAVTTO010000004">
    <property type="protein sequence ID" value="MDT7832992.1"/>
    <property type="molecule type" value="Genomic_DNA"/>
</dbReference>
<dbReference type="Gene3D" id="3.30.1490.20">
    <property type="entry name" value="ATP-grasp fold, A domain"/>
    <property type="match status" value="1"/>
</dbReference>
<evidence type="ECO:0000313" key="3">
    <source>
        <dbReference type="Proteomes" id="UP001257277"/>
    </source>
</evidence>
<dbReference type="Proteomes" id="UP001257277">
    <property type="component" value="Unassembled WGS sequence"/>
</dbReference>
<organism evidence="2 3">
    <name type="scientific">Asprobacillus argus</name>
    <dbReference type="NCBI Taxonomy" id="3076534"/>
    <lineage>
        <taxon>Bacteria</taxon>
        <taxon>Pseudomonadati</taxon>
        <taxon>Bacteroidota</taxon>
        <taxon>Flavobacteriia</taxon>
        <taxon>Flavobacteriales</taxon>
        <taxon>Flavobacteriaceae</taxon>
        <taxon>Asprobacillus</taxon>
    </lineage>
</organism>
<keyword evidence="3" id="KW-1185">Reference proteome</keyword>
<proteinExistence type="predicted"/>
<evidence type="ECO:0000313" key="2">
    <source>
        <dbReference type="EMBL" id="MDT7832992.1"/>
    </source>
</evidence>
<dbReference type="InterPro" id="IPR013651">
    <property type="entry name" value="ATP-grasp_RimK-type"/>
</dbReference>